<evidence type="ECO:0000256" key="8">
    <source>
        <dbReference type="ARBA" id="ARBA00022840"/>
    </source>
</evidence>
<keyword evidence="7" id="KW-0347">Helicase</keyword>
<evidence type="ECO:0000256" key="9">
    <source>
        <dbReference type="ARBA" id="ARBA00022884"/>
    </source>
</evidence>
<evidence type="ECO:0000256" key="5">
    <source>
        <dbReference type="ARBA" id="ARBA00022741"/>
    </source>
</evidence>
<dbReference type="PANTHER" id="PTHR11472:SF41">
    <property type="entry name" value="ATP-DEPENDENT DNA HELICASE DDX11-RELATED"/>
    <property type="match status" value="1"/>
</dbReference>
<dbReference type="GO" id="GO:0003678">
    <property type="term" value="F:DNA helicase activity"/>
    <property type="evidence" value="ECO:0007669"/>
    <property type="project" value="InterPro"/>
</dbReference>
<evidence type="ECO:0000256" key="10">
    <source>
        <dbReference type="ARBA" id="ARBA00023004"/>
    </source>
</evidence>
<accession>A0A5F4WBB0</accession>
<dbReference type="Gene3D" id="3.40.50.300">
    <property type="entry name" value="P-loop containing nucleotide triphosphate hydrolases"/>
    <property type="match status" value="3"/>
</dbReference>
<dbReference type="InterPro" id="IPR027417">
    <property type="entry name" value="P-loop_NTPase"/>
</dbReference>
<dbReference type="SUPFAM" id="SSF52540">
    <property type="entry name" value="P-loop containing nucleoside triphosphate hydrolases"/>
    <property type="match status" value="1"/>
</dbReference>
<keyword evidence="10" id="KW-0408">Iron</keyword>
<dbReference type="PROSITE" id="PS51193">
    <property type="entry name" value="HELICASE_ATP_BIND_2"/>
    <property type="match status" value="1"/>
</dbReference>
<comment type="cofactor">
    <cofactor evidence="1">
        <name>[4Fe-4S] cluster</name>
        <dbReference type="ChEBI" id="CHEBI:49883"/>
    </cofactor>
</comment>
<dbReference type="AlphaFoldDB" id="A0A5F4WBB0"/>
<evidence type="ECO:0000256" key="15">
    <source>
        <dbReference type="SAM" id="Coils"/>
    </source>
</evidence>
<evidence type="ECO:0000313" key="19">
    <source>
        <dbReference type="Proteomes" id="UP000008225"/>
    </source>
</evidence>
<evidence type="ECO:0000256" key="11">
    <source>
        <dbReference type="ARBA" id="ARBA00023014"/>
    </source>
</evidence>
<feature type="domain" description="Helicase ATP-binding" evidence="17">
    <location>
        <begin position="9"/>
        <end position="445"/>
    </location>
</feature>
<dbReference type="CDD" id="cd18788">
    <property type="entry name" value="SF2_C_XPD"/>
    <property type="match status" value="1"/>
</dbReference>
<protein>
    <submittedName>
        <fullName evidence="18">DEAD/H-box helicase 11</fullName>
    </submittedName>
</protein>
<evidence type="ECO:0000256" key="13">
    <source>
        <dbReference type="ARBA" id="ARBA00023235"/>
    </source>
</evidence>
<dbReference type="FunFam" id="3.40.50.300:FF:001050">
    <property type="entry name" value="ATP-dependent DNA helicase DDX11"/>
    <property type="match status" value="1"/>
</dbReference>
<dbReference type="GO" id="GO:0034085">
    <property type="term" value="P:establishment of sister chromatid cohesion"/>
    <property type="evidence" value="ECO:0007669"/>
    <property type="project" value="TreeGrafter"/>
</dbReference>
<proteinExistence type="inferred from homology"/>
<dbReference type="GO" id="GO:0003677">
    <property type="term" value="F:DNA binding"/>
    <property type="evidence" value="ECO:0007669"/>
    <property type="project" value="UniProtKB-KW"/>
</dbReference>
<dbReference type="InterPro" id="IPR010614">
    <property type="entry name" value="RAD3-like_helicase_DEAD"/>
</dbReference>
<keyword evidence="6" id="KW-0378">Hydrolase</keyword>
<keyword evidence="8" id="KW-0067">ATP-binding</keyword>
<gene>
    <name evidence="18" type="primary">DDX11</name>
</gene>
<dbReference type="InterPro" id="IPR006555">
    <property type="entry name" value="ATP-dep_Helicase_C"/>
</dbReference>
<dbReference type="GO" id="GO:0016818">
    <property type="term" value="F:hydrolase activity, acting on acid anhydrides, in phosphorus-containing anhydrides"/>
    <property type="evidence" value="ECO:0007669"/>
    <property type="project" value="InterPro"/>
</dbReference>
<evidence type="ECO:0000256" key="1">
    <source>
        <dbReference type="ARBA" id="ARBA00001966"/>
    </source>
</evidence>
<keyword evidence="13" id="KW-0413">Isomerase</keyword>
<dbReference type="Pfam" id="PF13307">
    <property type="entry name" value="Helicase_C_2"/>
    <property type="match status" value="1"/>
</dbReference>
<evidence type="ECO:0000256" key="4">
    <source>
        <dbReference type="ARBA" id="ARBA00022723"/>
    </source>
</evidence>
<dbReference type="InterPro" id="IPR045028">
    <property type="entry name" value="DinG/Rad3-like"/>
</dbReference>
<dbReference type="GO" id="GO:0046872">
    <property type="term" value="F:metal ion binding"/>
    <property type="evidence" value="ECO:0007669"/>
    <property type="project" value="UniProtKB-KW"/>
</dbReference>
<name>A0A5F4WBB0_CALJA</name>
<dbReference type="PANTHER" id="PTHR11472">
    <property type="entry name" value="DNA REPAIR DEAD HELICASE RAD3/XP-D SUBFAMILY MEMBER"/>
    <property type="match status" value="1"/>
</dbReference>
<evidence type="ECO:0000256" key="14">
    <source>
        <dbReference type="ARBA" id="ARBA00023242"/>
    </source>
</evidence>
<keyword evidence="9" id="KW-0694">RNA-binding</keyword>
<feature type="region of interest" description="Disordered" evidence="16">
    <location>
        <begin position="289"/>
        <end position="312"/>
    </location>
</feature>
<dbReference type="FunFam" id="3.40.50.300:FF:003220">
    <property type="entry name" value="ATP-dependent DNA helicase DDX11"/>
    <property type="match status" value="1"/>
</dbReference>
<comment type="subcellular location">
    <subcellularLocation>
        <location evidence="2">Nucleus</location>
    </subcellularLocation>
</comment>
<evidence type="ECO:0000256" key="16">
    <source>
        <dbReference type="SAM" id="MobiDB-lite"/>
    </source>
</evidence>
<evidence type="ECO:0000256" key="12">
    <source>
        <dbReference type="ARBA" id="ARBA00023125"/>
    </source>
</evidence>
<keyword evidence="12" id="KW-0238">DNA-binding</keyword>
<dbReference type="GO" id="GO:0005634">
    <property type="term" value="C:nucleus"/>
    <property type="evidence" value="ECO:0007669"/>
    <property type="project" value="UniProtKB-SubCell"/>
</dbReference>
<comment type="similarity">
    <text evidence="3">Belongs to the DEAD box helicase family. DEAH subfamily. DDX11/CHL1 sub-subfamily.</text>
</comment>
<keyword evidence="11" id="KW-0411">Iron-sulfur</keyword>
<dbReference type="Proteomes" id="UP000008225">
    <property type="component" value="Chromosome 9"/>
</dbReference>
<evidence type="ECO:0000256" key="2">
    <source>
        <dbReference type="ARBA" id="ARBA00004123"/>
    </source>
</evidence>
<dbReference type="GO" id="GO:0003723">
    <property type="term" value="F:RNA binding"/>
    <property type="evidence" value="ECO:0007669"/>
    <property type="project" value="UniProtKB-KW"/>
</dbReference>
<evidence type="ECO:0000259" key="17">
    <source>
        <dbReference type="PROSITE" id="PS51193"/>
    </source>
</evidence>
<keyword evidence="5" id="KW-0547">Nucleotide-binding</keyword>
<reference evidence="18" key="3">
    <citation type="submission" date="2025-09" db="UniProtKB">
        <authorList>
            <consortium name="Ensembl"/>
        </authorList>
    </citation>
    <scope>IDENTIFICATION</scope>
</reference>
<evidence type="ECO:0000313" key="18">
    <source>
        <dbReference type="Ensembl" id="ENSCJAP00000074970.2"/>
    </source>
</evidence>
<organism evidence="18 19">
    <name type="scientific">Callithrix jacchus</name>
    <name type="common">White-tufted-ear marmoset</name>
    <name type="synonym">Simia Jacchus</name>
    <dbReference type="NCBI Taxonomy" id="9483"/>
    <lineage>
        <taxon>Eukaryota</taxon>
        <taxon>Metazoa</taxon>
        <taxon>Chordata</taxon>
        <taxon>Craniata</taxon>
        <taxon>Vertebrata</taxon>
        <taxon>Euteleostomi</taxon>
        <taxon>Mammalia</taxon>
        <taxon>Eutheria</taxon>
        <taxon>Euarchontoglires</taxon>
        <taxon>Primates</taxon>
        <taxon>Haplorrhini</taxon>
        <taxon>Platyrrhini</taxon>
        <taxon>Cebidae</taxon>
        <taxon>Callitrichinae</taxon>
        <taxon>Callithrix</taxon>
        <taxon>Callithrix</taxon>
    </lineage>
</organism>
<keyword evidence="15" id="KW-0175">Coiled coil</keyword>
<sequence>MANETQKAGGIHFPFPFTPYSIQKDFMAELYRVLDAGKIGIFESPTGTGKSLSLICGALSWLRDFEQKKREEEARLLETGTGPLRHEKDESPCLSSSCEVAAGTPRPAGEPAWVTEFVQKKEERDLVDRLKAEQARRRQREERLQQLQHRAQLKYAAKRLRQEQEETENLLRLSREMLETGPVAERLEQLESGEEELVLAEYESDEEKKAVSRVDEDEDDLEEEHVTKVYYCSRTHSQLAQFVHEVKKSPFGKDVRLVSLGSRQNLCVNEDVKSLGSVQLINDRCVDMQRSRHEKKKGAEEEKPKRRRPEKQAACPFYNHEQMGLLRDEALAEVKDIEQLLALGKEARACPYYGSRLAIPAAQLVVLPYQMLLHAATRQAAGIRLQDQVVIIDEAHNLIDTITGMHSVEVSGSQLCQAYSQLLQYMERYSKRLKAKNLMYLKQILYLLEKFVAMLGGNIKQNPNTQSLSQTGTELKTINDFLFQSQIDNINLFKVQRYCEKSMVSRKLFGFTERYGAVLSSREQPKLAGFQQFLQSLQPKATEAVPADESPATALRPASPLMHIEGFLAALTTANQDGRVILSRQGSLSQSSLKFLLLNPAVHFAQVVKECRAVVIAGGTMQPVSDFRQQLLACAGVEPERVVEFSCGHVIPPDNILPLVICSGISSQPLEFTFQKRELPQMIFQEPKSTHQVEQVLLAYSRCIQGCGQERGRVTGALLLSVVGGKMSEGINFSDNLGRCVVMVGMPFPNIRSPELQEKMAYLDQTLPRAPGQAPPGKALVENLCMKAVNQSIGRAIRHQRDFASIVLLDQRYARPPVLAKLPAWIQARVEVKAAFGPAIAAVQKFHREKAASF</sequence>
<dbReference type="SMART" id="SM00491">
    <property type="entry name" value="HELICc2"/>
    <property type="match status" value="1"/>
</dbReference>
<keyword evidence="19" id="KW-1185">Reference proteome</keyword>
<dbReference type="Pfam" id="PF06733">
    <property type="entry name" value="DEAD_2"/>
    <property type="match status" value="1"/>
</dbReference>
<evidence type="ECO:0000256" key="3">
    <source>
        <dbReference type="ARBA" id="ARBA00008435"/>
    </source>
</evidence>
<dbReference type="GeneTree" id="ENSGT00950000182970"/>
<dbReference type="Bgee" id="ENSCJAG00000005153">
    <property type="expression patterns" value="Expressed in ovary and 6 other cell types or tissues"/>
</dbReference>
<reference evidence="18" key="2">
    <citation type="submission" date="2025-08" db="UniProtKB">
        <authorList>
            <consortium name="Ensembl"/>
        </authorList>
    </citation>
    <scope>IDENTIFICATION</scope>
</reference>
<dbReference type="GO" id="GO:0005524">
    <property type="term" value="F:ATP binding"/>
    <property type="evidence" value="ECO:0007669"/>
    <property type="project" value="UniProtKB-KW"/>
</dbReference>
<feature type="compositionally biased region" description="Basic and acidic residues" evidence="16">
    <location>
        <begin position="289"/>
        <end position="304"/>
    </location>
</feature>
<feature type="coiled-coil region" evidence="15">
    <location>
        <begin position="130"/>
        <end position="177"/>
    </location>
</feature>
<dbReference type="GO" id="GO:0051536">
    <property type="term" value="F:iron-sulfur cluster binding"/>
    <property type="evidence" value="ECO:0007669"/>
    <property type="project" value="UniProtKB-KW"/>
</dbReference>
<dbReference type="InterPro" id="IPR006554">
    <property type="entry name" value="Helicase-like_DEXD_c2"/>
</dbReference>
<dbReference type="SMART" id="SM00488">
    <property type="entry name" value="DEXDc2"/>
    <property type="match status" value="1"/>
</dbReference>
<dbReference type="NCBIfam" id="TIGR00604">
    <property type="entry name" value="rad3"/>
    <property type="match status" value="1"/>
</dbReference>
<evidence type="ECO:0000256" key="7">
    <source>
        <dbReference type="ARBA" id="ARBA00022806"/>
    </source>
</evidence>
<evidence type="ECO:0000256" key="6">
    <source>
        <dbReference type="ARBA" id="ARBA00022801"/>
    </source>
</evidence>
<dbReference type="Ensembl" id="ENSCJAT00000111496.2">
    <property type="protein sequence ID" value="ENSCJAP00000074970.2"/>
    <property type="gene ID" value="ENSCJAG00000005153.6"/>
</dbReference>
<dbReference type="InterPro" id="IPR013020">
    <property type="entry name" value="Rad3/Chl1-like"/>
</dbReference>
<dbReference type="InterPro" id="IPR014013">
    <property type="entry name" value="Helic_SF1/SF2_ATP-bd_DinG/Rad3"/>
</dbReference>
<reference evidence="18" key="1">
    <citation type="submission" date="2009-03" db="EMBL/GenBank/DDBJ databases">
        <authorList>
            <person name="Warren W."/>
            <person name="Ye L."/>
            <person name="Minx P."/>
            <person name="Worley K."/>
            <person name="Gibbs R."/>
            <person name="Wilson R.K."/>
        </authorList>
    </citation>
    <scope>NUCLEOTIDE SEQUENCE [LARGE SCALE GENOMIC DNA]</scope>
</reference>
<keyword evidence="14" id="KW-0539">Nucleus</keyword>
<dbReference type="GO" id="GO:0006139">
    <property type="term" value="P:nucleobase-containing compound metabolic process"/>
    <property type="evidence" value="ECO:0007669"/>
    <property type="project" value="InterPro"/>
</dbReference>
<keyword evidence="4" id="KW-0479">Metal-binding</keyword>